<evidence type="ECO:0000313" key="3">
    <source>
        <dbReference type="Proteomes" id="UP000288168"/>
    </source>
</evidence>
<comment type="caution">
    <text evidence="2">The sequence shown here is derived from an EMBL/GenBank/DDBJ whole genome shotgun (WGS) entry which is preliminary data.</text>
</comment>
<keyword evidence="3" id="KW-1185">Reference proteome</keyword>
<organism evidence="2 3">
    <name type="scientific">Fusarium duplospermum</name>
    <dbReference type="NCBI Taxonomy" id="1325734"/>
    <lineage>
        <taxon>Eukaryota</taxon>
        <taxon>Fungi</taxon>
        <taxon>Dikarya</taxon>
        <taxon>Ascomycota</taxon>
        <taxon>Pezizomycotina</taxon>
        <taxon>Sordariomycetes</taxon>
        <taxon>Hypocreomycetidae</taxon>
        <taxon>Hypocreales</taxon>
        <taxon>Nectriaceae</taxon>
        <taxon>Fusarium</taxon>
        <taxon>Fusarium solani species complex</taxon>
    </lineage>
</organism>
<sequence length="245" mass="26318">MSGRGRLASQRAAERIHTTMRFAPPFDGFDDSGSEFEGYPPSTANSGITQSTMAPRARQRRNMRPRDEPREVTCASCINRMAQNGPVAVCRSQESPTAVACFACAKVGRKCCPVPEAALPHASILQEAASRMMTGEPAKVLNWDTLISEAKDAVHGARQNPLFVPNPPTAIDQGVAPSPEPSQSPQPVQDPPADDISAAVALNNELVAKNNQLLRRFLDGIEAHEGLSELTMKACMVELLDEVSG</sequence>
<reference evidence="2 3" key="1">
    <citation type="submission" date="2017-06" db="EMBL/GenBank/DDBJ databases">
        <title>Comparative genomic analysis of Ambrosia Fusariam Clade fungi.</title>
        <authorList>
            <person name="Stajich J.E."/>
            <person name="Carrillo J."/>
            <person name="Kijimoto T."/>
            <person name="Eskalen A."/>
            <person name="O'Donnell K."/>
            <person name="Kasson M."/>
        </authorList>
    </citation>
    <scope>NUCLEOTIDE SEQUENCE [LARGE SCALE GENOMIC DNA]</scope>
    <source>
        <strain evidence="2 3">NRRL62584</strain>
    </source>
</reference>
<dbReference type="AlphaFoldDB" id="A0A428QPC3"/>
<feature type="compositionally biased region" description="Pro residues" evidence="1">
    <location>
        <begin position="178"/>
        <end position="190"/>
    </location>
</feature>
<protein>
    <submittedName>
        <fullName evidence="2">Uncharacterized protein</fullName>
    </submittedName>
</protein>
<dbReference type="OrthoDB" id="5090697at2759"/>
<evidence type="ECO:0000256" key="1">
    <source>
        <dbReference type="SAM" id="MobiDB-lite"/>
    </source>
</evidence>
<feature type="region of interest" description="Disordered" evidence="1">
    <location>
        <begin position="1"/>
        <end position="68"/>
    </location>
</feature>
<accession>A0A428QPC3</accession>
<proteinExistence type="predicted"/>
<feature type="compositionally biased region" description="Polar residues" evidence="1">
    <location>
        <begin position="42"/>
        <end position="52"/>
    </location>
</feature>
<feature type="region of interest" description="Disordered" evidence="1">
    <location>
        <begin position="159"/>
        <end position="194"/>
    </location>
</feature>
<gene>
    <name evidence="2" type="ORF">CEP54_003386</name>
</gene>
<name>A0A428QPC3_9HYPO</name>
<evidence type="ECO:0000313" key="2">
    <source>
        <dbReference type="EMBL" id="RSL67144.1"/>
    </source>
</evidence>
<dbReference type="EMBL" id="NKCI01000021">
    <property type="protein sequence ID" value="RSL67144.1"/>
    <property type="molecule type" value="Genomic_DNA"/>
</dbReference>
<dbReference type="Proteomes" id="UP000288168">
    <property type="component" value="Unassembled WGS sequence"/>
</dbReference>